<name>A0A3P8VGY2_CYNSE</name>
<feature type="binding site" evidence="7">
    <location>
        <position position="32"/>
    </location>
    <ligand>
        <name>Fe cation</name>
        <dbReference type="ChEBI" id="CHEBI:24875"/>
        <label>1</label>
    </ligand>
</feature>
<dbReference type="InterPro" id="IPR024927">
    <property type="entry name" value="Acid_PPase"/>
</dbReference>
<feature type="binding site" evidence="7">
    <location>
        <position position="202"/>
    </location>
    <ligand>
        <name>Fe cation</name>
        <dbReference type="ChEBI" id="CHEBI:24875"/>
        <label>2</label>
    </ligand>
</feature>
<evidence type="ECO:0000256" key="10">
    <source>
        <dbReference type="SAM" id="SignalP"/>
    </source>
</evidence>
<evidence type="ECO:0000256" key="4">
    <source>
        <dbReference type="ARBA" id="ARBA00022729"/>
    </source>
</evidence>
<evidence type="ECO:0000256" key="3">
    <source>
        <dbReference type="ARBA" id="ARBA00015822"/>
    </source>
</evidence>
<keyword evidence="7" id="KW-0479">Metal-binding</keyword>
<comment type="cofactor">
    <cofactor evidence="7">
        <name>Fe cation</name>
        <dbReference type="ChEBI" id="CHEBI:24875"/>
    </cofactor>
    <text evidence="7">Binds 2 iron ions per subunit.</text>
</comment>
<reference evidence="12" key="2">
    <citation type="submission" date="2025-08" db="UniProtKB">
        <authorList>
            <consortium name="Ensembl"/>
        </authorList>
    </citation>
    <scope>IDENTIFICATION</scope>
</reference>
<feature type="binding site" evidence="7">
    <location>
        <position position="70"/>
    </location>
    <ligand>
        <name>Fe cation</name>
        <dbReference type="ChEBI" id="CHEBI:24875"/>
        <label>2</label>
    </ligand>
</feature>
<organism evidence="12 13">
    <name type="scientific">Cynoglossus semilaevis</name>
    <name type="common">Tongue sole</name>
    <dbReference type="NCBI Taxonomy" id="244447"/>
    <lineage>
        <taxon>Eukaryota</taxon>
        <taxon>Metazoa</taxon>
        <taxon>Chordata</taxon>
        <taxon>Craniata</taxon>
        <taxon>Vertebrata</taxon>
        <taxon>Euteleostomi</taxon>
        <taxon>Actinopterygii</taxon>
        <taxon>Neopterygii</taxon>
        <taxon>Teleostei</taxon>
        <taxon>Neoteleostei</taxon>
        <taxon>Acanthomorphata</taxon>
        <taxon>Carangaria</taxon>
        <taxon>Pleuronectiformes</taxon>
        <taxon>Pleuronectoidei</taxon>
        <taxon>Cynoglossidae</taxon>
        <taxon>Cynoglossinae</taxon>
        <taxon>Cynoglossus</taxon>
    </lineage>
</organism>
<accession>A0A3P8VGY2</accession>
<keyword evidence="8" id="KW-1015">Disulfide bond</keyword>
<feature type="binding site" evidence="7">
    <location>
        <position position="237"/>
    </location>
    <ligand>
        <name>Fe cation</name>
        <dbReference type="ChEBI" id="CHEBI:24875"/>
        <label>2</label>
    </ligand>
</feature>
<dbReference type="KEGG" id="csem:103376835"/>
<dbReference type="GO" id="GO:0009612">
    <property type="term" value="P:response to mechanical stimulus"/>
    <property type="evidence" value="ECO:0007669"/>
    <property type="project" value="Ensembl"/>
</dbReference>
<reference evidence="12" key="3">
    <citation type="submission" date="2025-09" db="UniProtKB">
        <authorList>
            <consortium name="Ensembl"/>
        </authorList>
    </citation>
    <scope>IDENTIFICATION</scope>
</reference>
<comment type="catalytic activity">
    <reaction evidence="1 6">
        <text>a phosphate monoester + H2O = an alcohol + phosphate</text>
        <dbReference type="Rhea" id="RHEA:15017"/>
        <dbReference type="ChEBI" id="CHEBI:15377"/>
        <dbReference type="ChEBI" id="CHEBI:30879"/>
        <dbReference type="ChEBI" id="CHEBI:43474"/>
        <dbReference type="ChEBI" id="CHEBI:67140"/>
        <dbReference type="EC" id="3.1.3.2"/>
    </reaction>
</comment>
<feature type="binding site" evidence="7">
    <location>
        <position position="109"/>
    </location>
    <ligand>
        <name>Fe cation</name>
        <dbReference type="ChEBI" id="CHEBI:24875"/>
        <label>2</label>
    </ligand>
</feature>
<dbReference type="GeneTree" id="ENSGT00390000016735"/>
<dbReference type="PANTHER" id="PTHR10161:SF29">
    <property type="entry name" value="TARTRATE-RESISTANT ACID PHOSPHATASE TYPE 5"/>
    <property type="match status" value="1"/>
</dbReference>
<evidence type="ECO:0000313" key="12">
    <source>
        <dbReference type="Ensembl" id="ENSCSEP00000014558.1"/>
    </source>
</evidence>
<evidence type="ECO:0000256" key="5">
    <source>
        <dbReference type="ARBA" id="ARBA00022801"/>
    </source>
</evidence>
<evidence type="ECO:0000256" key="9">
    <source>
        <dbReference type="PIRSR" id="PIRSR000898-3"/>
    </source>
</evidence>
<feature type="chain" id="PRO_5018132467" description="Tartrate-resistant acid phosphatase type 5" evidence="10">
    <location>
        <begin position="22"/>
        <end position="321"/>
    </location>
</feature>
<dbReference type="SUPFAM" id="SSF56300">
    <property type="entry name" value="Metallo-dependent phosphatases"/>
    <property type="match status" value="1"/>
</dbReference>
<dbReference type="OMA" id="VWSIGNH"/>
<dbReference type="Ensembl" id="ENSCSET00000014732.1">
    <property type="protein sequence ID" value="ENSCSEP00000014558.1"/>
    <property type="gene ID" value="ENSCSEG00000009359.1"/>
</dbReference>
<dbReference type="Gene3D" id="3.60.21.10">
    <property type="match status" value="1"/>
</dbReference>
<dbReference type="STRING" id="244447.ENSCSEP00000014558"/>
<dbReference type="Pfam" id="PF00149">
    <property type="entry name" value="Metallophos"/>
    <property type="match status" value="1"/>
</dbReference>
<feature type="signal peptide" evidence="10">
    <location>
        <begin position="1"/>
        <end position="21"/>
    </location>
</feature>
<dbReference type="InterPro" id="IPR029052">
    <property type="entry name" value="Metallo-depent_PP-like"/>
</dbReference>
<evidence type="ECO:0000256" key="8">
    <source>
        <dbReference type="PIRSR" id="PIRSR000898-2"/>
    </source>
</evidence>
<dbReference type="GeneID" id="103376835"/>
<feature type="glycosylation site" description="N-linked (GlcNAc...) asparagine" evidence="9">
    <location>
        <position position="115"/>
    </location>
</feature>
<feature type="binding site" evidence="7">
    <location>
        <position position="73"/>
    </location>
    <ligand>
        <name>Fe cation</name>
        <dbReference type="ChEBI" id="CHEBI:24875"/>
        <label>1</label>
    </ligand>
</feature>
<evidence type="ECO:0000313" key="13">
    <source>
        <dbReference type="Proteomes" id="UP000265120"/>
    </source>
</evidence>
<feature type="disulfide bond" evidence="8">
    <location>
        <begin position="160"/>
        <end position="216"/>
    </location>
</feature>
<sequence length="321" mass="36533">MEPKLQCVLLGLWCLLLPTLEQDALHFAVVADWGGIPVPPYYTAHEQAVAAELDRLTRTEELDFVLSLGDHFYFYGVQNVEDLRFKNTFENVFYQSSLLDVPWFLVAGNHDHKGNISAQIAYSDISRRWNYPALYYDLHFTVPHTNVSVHILMIDTVVLCGNTYNHIQPLGAEDSRAAETQWTWIETKLATSRSEYVIVAGHYPVWSIGHHGPTSCLLKRLRPLLKKFKVTVYLCGHDHNQQFIREDDGSPYVVSGSGTISDPDTTHEDSVPRSWQLYSSPVNHTVGGVAYFQVTKQQMTITFLQTNGKCAYQVEVPRRML</sequence>
<dbReference type="RefSeq" id="XP_024910350.1">
    <property type="nucleotide sequence ID" value="XM_025054582.1"/>
</dbReference>
<dbReference type="GO" id="GO:0046872">
    <property type="term" value="F:metal ion binding"/>
    <property type="evidence" value="ECO:0007669"/>
    <property type="project" value="UniProtKB-KW"/>
</dbReference>
<dbReference type="GO" id="GO:0003993">
    <property type="term" value="F:acid phosphatase activity"/>
    <property type="evidence" value="ECO:0007669"/>
    <property type="project" value="UniProtKB-UniRule"/>
</dbReference>
<evidence type="ECO:0000256" key="1">
    <source>
        <dbReference type="ARBA" id="ARBA00000032"/>
    </source>
</evidence>
<dbReference type="InParanoid" id="A0A3P8VGY2"/>
<keyword evidence="6 7" id="KW-0408">Iron</keyword>
<dbReference type="PANTHER" id="PTHR10161">
    <property type="entry name" value="TARTRATE-RESISTANT ACID PHOSPHATASE TYPE 5"/>
    <property type="match status" value="1"/>
</dbReference>
<evidence type="ECO:0000256" key="6">
    <source>
        <dbReference type="PIRNR" id="PIRNR000898"/>
    </source>
</evidence>
<feature type="domain" description="Calcineurin-like phosphoesterase" evidence="11">
    <location>
        <begin position="26"/>
        <end position="240"/>
    </location>
</feature>
<evidence type="ECO:0000259" key="11">
    <source>
        <dbReference type="Pfam" id="PF00149"/>
    </source>
</evidence>
<protein>
    <recommendedName>
        <fullName evidence="3 6">Tartrate-resistant acid phosphatase type 5</fullName>
        <ecNumber evidence="2 6">3.1.3.2</ecNumber>
    </recommendedName>
</protein>
<dbReference type="GO" id="GO:0045453">
    <property type="term" value="P:bone resorption"/>
    <property type="evidence" value="ECO:0007669"/>
    <property type="project" value="TreeGrafter"/>
</dbReference>
<proteinExistence type="predicted"/>
<dbReference type="FunFam" id="3.60.21.10:FF:000062">
    <property type="entry name" value="Tartrate-resistant acid phosphatase type 5"/>
    <property type="match status" value="1"/>
</dbReference>
<dbReference type="InterPro" id="IPR004843">
    <property type="entry name" value="Calcineurin-like_PHP"/>
</dbReference>
<dbReference type="Proteomes" id="UP000265120">
    <property type="component" value="Chromosome 3"/>
</dbReference>
<evidence type="ECO:0000256" key="7">
    <source>
        <dbReference type="PIRSR" id="PIRSR000898-1"/>
    </source>
</evidence>
<dbReference type="CDD" id="cd07378">
    <property type="entry name" value="MPP_ACP5"/>
    <property type="match status" value="1"/>
</dbReference>
<dbReference type="EC" id="3.1.3.2" evidence="2 6"/>
<reference evidence="12 13" key="1">
    <citation type="journal article" date="2014" name="Nat. Genet.">
        <title>Whole-genome sequence of a flatfish provides insights into ZW sex chromosome evolution and adaptation to a benthic lifestyle.</title>
        <authorList>
            <person name="Chen S."/>
            <person name="Zhang G."/>
            <person name="Shao C."/>
            <person name="Huang Q."/>
            <person name="Liu G."/>
            <person name="Zhang P."/>
            <person name="Song W."/>
            <person name="An N."/>
            <person name="Chalopin D."/>
            <person name="Volff J.N."/>
            <person name="Hong Y."/>
            <person name="Li Q."/>
            <person name="Sha Z."/>
            <person name="Zhou H."/>
            <person name="Xie M."/>
            <person name="Yu Q."/>
            <person name="Liu Y."/>
            <person name="Xiang H."/>
            <person name="Wang N."/>
            <person name="Wu K."/>
            <person name="Yang C."/>
            <person name="Zhou Q."/>
            <person name="Liao X."/>
            <person name="Yang L."/>
            <person name="Hu Q."/>
            <person name="Zhang J."/>
            <person name="Meng L."/>
            <person name="Jin L."/>
            <person name="Tian Y."/>
            <person name="Lian J."/>
            <person name="Yang J."/>
            <person name="Miao G."/>
            <person name="Liu S."/>
            <person name="Liang Z."/>
            <person name="Yan F."/>
            <person name="Li Y."/>
            <person name="Sun B."/>
            <person name="Zhang H."/>
            <person name="Zhang J."/>
            <person name="Zhu Y."/>
            <person name="Du M."/>
            <person name="Zhao Y."/>
            <person name="Schartl M."/>
            <person name="Tang Q."/>
            <person name="Wang J."/>
        </authorList>
    </citation>
    <scope>NUCLEOTIDE SEQUENCE</scope>
</reference>
<dbReference type="PIRSF" id="PIRSF000898">
    <property type="entry name" value="Acid_Ptase_5"/>
    <property type="match status" value="1"/>
</dbReference>
<feature type="binding site" evidence="7">
    <location>
        <position position="239"/>
    </location>
    <ligand>
        <name>Fe cation</name>
        <dbReference type="ChEBI" id="CHEBI:24875"/>
        <label>1</label>
    </ligand>
</feature>
<dbReference type="InterPro" id="IPR051558">
    <property type="entry name" value="Metallophosphoesterase_PAP"/>
</dbReference>
<keyword evidence="4 10" id="KW-0732">Signal</keyword>
<evidence type="ECO:0000256" key="2">
    <source>
        <dbReference type="ARBA" id="ARBA00012646"/>
    </source>
</evidence>
<keyword evidence="5 6" id="KW-0378">Hydrolase</keyword>
<dbReference type="RefSeq" id="XP_024910349.1">
    <property type="nucleotide sequence ID" value="XM_025054581.1"/>
</dbReference>
<keyword evidence="13" id="KW-1185">Reference proteome</keyword>
<dbReference type="AlphaFoldDB" id="A0A3P8VGY2"/>
<dbReference type="OrthoDB" id="411211at2759"/>
<feature type="binding site" evidence="7">
    <location>
        <position position="70"/>
    </location>
    <ligand>
        <name>Fe cation</name>
        <dbReference type="ChEBI" id="CHEBI:24875"/>
        <label>1</label>
    </ligand>
</feature>